<dbReference type="RefSeq" id="XP_033536700.1">
    <property type="nucleotide sequence ID" value="XM_033674649.1"/>
</dbReference>
<organism evidence="5">
    <name type="scientific">Eremomyces bilateralis CBS 781.70</name>
    <dbReference type="NCBI Taxonomy" id="1392243"/>
    <lineage>
        <taxon>Eukaryota</taxon>
        <taxon>Fungi</taxon>
        <taxon>Dikarya</taxon>
        <taxon>Ascomycota</taxon>
        <taxon>Pezizomycotina</taxon>
        <taxon>Dothideomycetes</taxon>
        <taxon>Dothideomycetes incertae sedis</taxon>
        <taxon>Eremomycetales</taxon>
        <taxon>Eremomycetaceae</taxon>
        <taxon>Eremomyces</taxon>
    </lineage>
</organism>
<dbReference type="SUPFAM" id="SSF51735">
    <property type="entry name" value="NAD(P)-binding Rossmann-fold domains"/>
    <property type="match status" value="1"/>
</dbReference>
<name>A0A6G1GB43_9PEZI</name>
<dbReference type="InterPro" id="IPR000683">
    <property type="entry name" value="Gfo/Idh/MocA-like_OxRdtase_N"/>
</dbReference>
<dbReference type="Gene3D" id="3.40.50.720">
    <property type="entry name" value="NAD(P)-binding Rossmann-like Domain"/>
    <property type="match status" value="1"/>
</dbReference>
<dbReference type="GeneID" id="54415219"/>
<proteinExistence type="inferred from homology"/>
<sequence>MAPSTFNVVVVGYGLSAKVFHIPFIPQIPSLKLYGIVQRSPQPGNDAGAEHAGIKTWTDYSEMLQDEAVDVVVVTTPPESHFGMCESALRRSKHVVVEKPFVPTATEAQLLFELANERGLHIMVYQNRRYDSDFLTVSELIKGNVLGRIAEFESHFDRHRPDPPATSWKVDVSQPATGAIFDLGTHLIDQAVCLFGAPESVTAFLTNQRNVPEAPHDSFTVLLTYRDPELPLVTLKAGVVSAEAAQLRFWVRGTNASFRKSYLDVQEDQLRAGWAPSQEGFGVDPEEHYGTLTRWVDGRPEVQTLPTAVPETYKGFYQNVADTLRGISKSLVSGEEASTVMRVVELARESSESRKTLYL</sequence>
<dbReference type="PANTHER" id="PTHR43708">
    <property type="entry name" value="CONSERVED EXPRESSED OXIDOREDUCTASE (EUROFUNG)"/>
    <property type="match status" value="1"/>
</dbReference>
<dbReference type="GO" id="GO:0000166">
    <property type="term" value="F:nucleotide binding"/>
    <property type="evidence" value="ECO:0007669"/>
    <property type="project" value="InterPro"/>
</dbReference>
<evidence type="ECO:0000313" key="6">
    <source>
        <dbReference type="Proteomes" id="UP000504638"/>
    </source>
</evidence>
<dbReference type="SUPFAM" id="SSF55347">
    <property type="entry name" value="Glyceraldehyde-3-phosphate dehydrogenase-like, C-terminal domain"/>
    <property type="match status" value="1"/>
</dbReference>
<evidence type="ECO:0000313" key="5">
    <source>
        <dbReference type="EMBL" id="KAF1815069.1"/>
    </source>
</evidence>
<dbReference type="OrthoDB" id="2129491at2759"/>
<reference evidence="7" key="3">
    <citation type="submission" date="2025-04" db="UniProtKB">
        <authorList>
            <consortium name="RefSeq"/>
        </authorList>
    </citation>
    <scope>IDENTIFICATION</scope>
    <source>
        <strain evidence="7">CBS 781.70</strain>
    </source>
</reference>
<accession>A0A6G1GB43</accession>
<dbReference type="GO" id="GO:0016491">
    <property type="term" value="F:oxidoreductase activity"/>
    <property type="evidence" value="ECO:0007669"/>
    <property type="project" value="UniProtKB-KW"/>
</dbReference>
<evidence type="ECO:0000313" key="7">
    <source>
        <dbReference type="RefSeq" id="XP_033536700.1"/>
    </source>
</evidence>
<evidence type="ECO:0000259" key="3">
    <source>
        <dbReference type="Pfam" id="PF01408"/>
    </source>
</evidence>
<dbReference type="AlphaFoldDB" id="A0A6G1GB43"/>
<feature type="domain" description="Gfo/Idh/MocA-like oxidoreductase C-terminal" evidence="4">
    <location>
        <begin position="139"/>
        <end position="356"/>
    </location>
</feature>
<dbReference type="PANTHER" id="PTHR43708:SF5">
    <property type="entry name" value="CONSERVED EXPRESSED OXIDOREDUCTASE (EUROFUNG)-RELATED"/>
    <property type="match status" value="1"/>
</dbReference>
<dbReference type="InterPro" id="IPR051317">
    <property type="entry name" value="Gfo/Idh/MocA_oxidoreduct"/>
</dbReference>
<dbReference type="Proteomes" id="UP000504638">
    <property type="component" value="Unplaced"/>
</dbReference>
<reference evidence="7" key="2">
    <citation type="submission" date="2020-04" db="EMBL/GenBank/DDBJ databases">
        <authorList>
            <consortium name="NCBI Genome Project"/>
        </authorList>
    </citation>
    <scope>NUCLEOTIDE SEQUENCE</scope>
    <source>
        <strain evidence="7">CBS 781.70</strain>
    </source>
</reference>
<evidence type="ECO:0000259" key="4">
    <source>
        <dbReference type="Pfam" id="PF02894"/>
    </source>
</evidence>
<feature type="domain" description="Gfo/Idh/MocA-like oxidoreductase N-terminal" evidence="3">
    <location>
        <begin position="6"/>
        <end position="125"/>
    </location>
</feature>
<dbReference type="Pfam" id="PF02894">
    <property type="entry name" value="GFO_IDH_MocA_C"/>
    <property type="match status" value="1"/>
</dbReference>
<reference evidence="5 7" key="1">
    <citation type="submission" date="2020-01" db="EMBL/GenBank/DDBJ databases">
        <authorList>
            <consortium name="DOE Joint Genome Institute"/>
            <person name="Haridas S."/>
            <person name="Albert R."/>
            <person name="Binder M."/>
            <person name="Bloem J."/>
            <person name="Labutti K."/>
            <person name="Salamov A."/>
            <person name="Andreopoulos B."/>
            <person name="Baker S.E."/>
            <person name="Barry K."/>
            <person name="Bills G."/>
            <person name="Bluhm B.H."/>
            <person name="Cannon C."/>
            <person name="Castanera R."/>
            <person name="Culley D.E."/>
            <person name="Daum C."/>
            <person name="Ezra D."/>
            <person name="Gonzalez J.B."/>
            <person name="Henrissat B."/>
            <person name="Kuo A."/>
            <person name="Liang C."/>
            <person name="Lipzen A."/>
            <person name="Lutzoni F."/>
            <person name="Magnuson J."/>
            <person name="Mondo S."/>
            <person name="Nolan M."/>
            <person name="Ohm R."/>
            <person name="Pangilinan J."/>
            <person name="Park H.-J."/>
            <person name="Ramirez L."/>
            <person name="Alfaro M."/>
            <person name="Sun H."/>
            <person name="Tritt A."/>
            <person name="Yoshinaga Y."/>
            <person name="Zwiers L.-H."/>
            <person name="Turgeon B.G."/>
            <person name="Goodwin S.B."/>
            <person name="Spatafora J.W."/>
            <person name="Crous P.W."/>
            <person name="Grigoriev I.V."/>
        </authorList>
    </citation>
    <scope>NUCLEOTIDE SEQUENCE</scope>
    <source>
        <strain evidence="5 7">CBS 781.70</strain>
    </source>
</reference>
<dbReference type="Gene3D" id="3.30.360.10">
    <property type="entry name" value="Dihydrodipicolinate Reductase, domain 2"/>
    <property type="match status" value="1"/>
</dbReference>
<evidence type="ECO:0000256" key="1">
    <source>
        <dbReference type="ARBA" id="ARBA00010928"/>
    </source>
</evidence>
<dbReference type="EMBL" id="ML975152">
    <property type="protein sequence ID" value="KAF1815069.1"/>
    <property type="molecule type" value="Genomic_DNA"/>
</dbReference>
<protein>
    <submittedName>
        <fullName evidence="5 7">NAD binding Rossmann fold oxidoreductase</fullName>
    </submittedName>
</protein>
<comment type="similarity">
    <text evidence="1">Belongs to the Gfo/Idh/MocA family.</text>
</comment>
<dbReference type="Pfam" id="PF01408">
    <property type="entry name" value="GFO_IDH_MocA"/>
    <property type="match status" value="1"/>
</dbReference>
<keyword evidence="6" id="KW-1185">Reference proteome</keyword>
<dbReference type="InterPro" id="IPR036291">
    <property type="entry name" value="NAD(P)-bd_dom_sf"/>
</dbReference>
<keyword evidence="2" id="KW-0560">Oxidoreductase</keyword>
<dbReference type="InterPro" id="IPR004104">
    <property type="entry name" value="Gfo/Idh/MocA-like_OxRdtase_C"/>
</dbReference>
<gene>
    <name evidence="5 7" type="ORF">P152DRAFT_244372</name>
</gene>
<evidence type="ECO:0000256" key="2">
    <source>
        <dbReference type="ARBA" id="ARBA00023002"/>
    </source>
</evidence>